<accession>A0ABS7UEX1</accession>
<dbReference type="InterPro" id="IPR021424">
    <property type="entry name" value="PorA"/>
</dbReference>
<keyword evidence="3" id="KW-1185">Reference proteome</keyword>
<evidence type="ECO:0000313" key="3">
    <source>
        <dbReference type="Proteomes" id="UP000780875"/>
    </source>
</evidence>
<reference evidence="2 3" key="1">
    <citation type="submission" date="2021-09" db="EMBL/GenBank/DDBJ databases">
        <title>Whole genome sequence of Nocardioides sp. GBK3QG-3.</title>
        <authorList>
            <person name="Tuo L."/>
        </authorList>
    </citation>
    <scope>NUCLEOTIDE SEQUENCE [LARGE SCALE GENOMIC DNA]</scope>
    <source>
        <strain evidence="2 3">GBK3QG-3</strain>
    </source>
</reference>
<sequence>MRKVLPGLLIGLGAFLVAAAIVCLTWVPGQVERTPLGTDNTTALSGTASVLGDPEGPVLAWSENKVDSDVSDDKNVVFNTSLCVVHDDGNIDGCVKGDDKRLINAETAQFVADRHTAETVKNGDYLPADAPQMEGLQNKWPFDAQKKTYPVWDGIVGAAVDADYVGEDSIDGLKVYKYEYTANVGPVNLVGDINGTYFATYDFYIEPKTGSIINQEVHDQRIASGVETILDLKLAFTDDQVQSNVDDANDAIATLNLLEKTIPIVGLAVGIPVLLIGIVLLVLGRRRGKAAPPAAAESKEPANV</sequence>
<organism evidence="2 3">
    <name type="scientific">Nocardioides mangrovi</name>
    <dbReference type="NCBI Taxonomy" id="2874580"/>
    <lineage>
        <taxon>Bacteria</taxon>
        <taxon>Bacillati</taxon>
        <taxon>Actinomycetota</taxon>
        <taxon>Actinomycetes</taxon>
        <taxon>Propionibacteriales</taxon>
        <taxon>Nocardioidaceae</taxon>
        <taxon>Nocardioides</taxon>
    </lineage>
</organism>
<feature type="transmembrane region" description="Helical" evidence="1">
    <location>
        <begin position="262"/>
        <end position="283"/>
    </location>
</feature>
<name>A0ABS7UEX1_9ACTN</name>
<keyword evidence="1" id="KW-1133">Transmembrane helix</keyword>
<dbReference type="Proteomes" id="UP000780875">
    <property type="component" value="Unassembled WGS sequence"/>
</dbReference>
<dbReference type="EMBL" id="JAIQZJ010000008">
    <property type="protein sequence ID" value="MBZ5739417.1"/>
    <property type="molecule type" value="Genomic_DNA"/>
</dbReference>
<keyword evidence="1" id="KW-0812">Transmembrane</keyword>
<gene>
    <name evidence="2" type="ORF">K8U61_14690</name>
</gene>
<protein>
    <submittedName>
        <fullName evidence="2">DUF3068 domain-containing protein</fullName>
    </submittedName>
</protein>
<proteinExistence type="predicted"/>
<comment type="caution">
    <text evidence="2">The sequence shown here is derived from an EMBL/GenBank/DDBJ whole genome shotgun (WGS) entry which is preliminary data.</text>
</comment>
<evidence type="ECO:0000256" key="1">
    <source>
        <dbReference type="SAM" id="Phobius"/>
    </source>
</evidence>
<dbReference type="Pfam" id="PF11271">
    <property type="entry name" value="PorA"/>
    <property type="match status" value="1"/>
</dbReference>
<dbReference type="RefSeq" id="WP_224123785.1">
    <property type="nucleotide sequence ID" value="NZ_JAIQZJ010000008.1"/>
</dbReference>
<keyword evidence="1" id="KW-0472">Membrane</keyword>
<evidence type="ECO:0000313" key="2">
    <source>
        <dbReference type="EMBL" id="MBZ5739417.1"/>
    </source>
</evidence>